<dbReference type="EMBL" id="CP001219">
    <property type="protein sequence ID" value="ACK80243.1"/>
    <property type="molecule type" value="Genomic_DNA"/>
</dbReference>
<gene>
    <name evidence="2" type="ordered locus">AFE_0132</name>
</gene>
<dbReference type="AlphaFoldDB" id="B7J3N0"/>
<evidence type="ECO:0000313" key="2">
    <source>
        <dbReference type="EMBL" id="ACK80243.1"/>
    </source>
</evidence>
<name>B7J3N0_ACIF2</name>
<dbReference type="STRING" id="243159.AFE_0132"/>
<organism evidence="2 3">
    <name type="scientific">Acidithiobacillus ferrooxidans (strain ATCC 23270 / DSM 14882 / CIP 104768 / NCIMB 8455)</name>
    <name type="common">Ferrobacillus ferrooxidans (strain ATCC 23270)</name>
    <dbReference type="NCBI Taxonomy" id="243159"/>
    <lineage>
        <taxon>Bacteria</taxon>
        <taxon>Pseudomonadati</taxon>
        <taxon>Pseudomonadota</taxon>
        <taxon>Acidithiobacillia</taxon>
        <taxon>Acidithiobacillales</taxon>
        <taxon>Acidithiobacillaceae</taxon>
        <taxon>Acidithiobacillus</taxon>
    </lineage>
</organism>
<dbReference type="Proteomes" id="UP000001362">
    <property type="component" value="Chromosome"/>
</dbReference>
<dbReference type="HOGENOM" id="CLU_2662687_0_0_6"/>
<sequence length="75" mass="8062">MHFPGHHVWTRTARPIPASGCHQRQHNAPDIGVRQFAAFYGSSGGHRIIHVAGIRCCRIPEHAGGTPALGFTLAA</sequence>
<evidence type="ECO:0000256" key="1">
    <source>
        <dbReference type="SAM" id="MobiDB-lite"/>
    </source>
</evidence>
<feature type="region of interest" description="Disordered" evidence="1">
    <location>
        <begin position="1"/>
        <end position="26"/>
    </location>
</feature>
<evidence type="ECO:0000313" key="3">
    <source>
        <dbReference type="Proteomes" id="UP000001362"/>
    </source>
</evidence>
<proteinExistence type="predicted"/>
<accession>B7J3N0</accession>
<protein>
    <submittedName>
        <fullName evidence="2">Uncharacterized protein</fullName>
    </submittedName>
</protein>
<reference evidence="2 3" key="1">
    <citation type="journal article" date="2008" name="BMC Genomics">
        <title>Acidithiobacillus ferrooxidans metabolism: from genome sequence to industrial applications.</title>
        <authorList>
            <person name="Valdes J."/>
            <person name="Pedroso I."/>
            <person name="Quatrini R."/>
            <person name="Dodson R.J."/>
            <person name="Tettelin H."/>
            <person name="Blake R.II."/>
            <person name="Eisen J.A."/>
            <person name="Holmes D.S."/>
        </authorList>
    </citation>
    <scope>NUCLEOTIDE SEQUENCE [LARGE SCALE GENOMIC DNA]</scope>
    <source>
        <strain evidence="3">ATCC 23270 / DSM 14882 / CIP 104768 / NCIMB 8455</strain>
    </source>
</reference>
<dbReference type="PaxDb" id="243159-AFE_0132"/>
<keyword evidence="3" id="KW-1185">Reference proteome</keyword>
<dbReference type="KEGG" id="afr:AFE_0132"/>